<dbReference type="EMBL" id="VUYU01000021">
    <property type="protein sequence ID" value="NHZ36794.1"/>
    <property type="molecule type" value="Genomic_DNA"/>
</dbReference>
<dbReference type="InterPro" id="IPR004045">
    <property type="entry name" value="Glutathione_S-Trfase_N"/>
</dbReference>
<accession>A0ABX0LPY2</accession>
<dbReference type="Proteomes" id="UP000785613">
    <property type="component" value="Unassembled WGS sequence"/>
</dbReference>
<dbReference type="SUPFAM" id="SSF52833">
    <property type="entry name" value="Thioredoxin-like"/>
    <property type="match status" value="1"/>
</dbReference>
<dbReference type="Gene3D" id="3.40.30.10">
    <property type="entry name" value="Glutaredoxin"/>
    <property type="match status" value="1"/>
</dbReference>
<evidence type="ECO:0000259" key="1">
    <source>
        <dbReference type="PROSITE" id="PS50404"/>
    </source>
</evidence>
<evidence type="ECO:0000313" key="4">
    <source>
        <dbReference type="Proteomes" id="UP000785613"/>
    </source>
</evidence>
<dbReference type="PANTHER" id="PTHR44051:SF8">
    <property type="entry name" value="GLUTATHIONE S-TRANSFERASE GSTA"/>
    <property type="match status" value="1"/>
</dbReference>
<evidence type="ECO:0000259" key="2">
    <source>
        <dbReference type="PROSITE" id="PS50405"/>
    </source>
</evidence>
<reference evidence="3 4" key="1">
    <citation type="submission" date="2019-09" db="EMBL/GenBank/DDBJ databases">
        <title>Taxonomy of Antarctic Massilia spp.: description of Massilia rubra sp. nov., Massilia aquatica sp. nov., Massilia mucilaginosa sp. nov., Massilia frigida sp. nov. isolated from streams, lakes and regoliths.</title>
        <authorList>
            <person name="Holochova P."/>
            <person name="Sedlacek I."/>
            <person name="Kralova S."/>
            <person name="Maslanova I."/>
            <person name="Busse H.-J."/>
            <person name="Stankova E."/>
            <person name="Vrbovska V."/>
            <person name="Kovarovic V."/>
            <person name="Bartak M."/>
            <person name="Svec P."/>
            <person name="Pantucek R."/>
        </authorList>
    </citation>
    <scope>NUCLEOTIDE SEQUENCE [LARGE SCALE GENOMIC DNA]</scope>
    <source>
        <strain evidence="3 4">CCM 8692</strain>
    </source>
</reference>
<dbReference type="Pfam" id="PF13409">
    <property type="entry name" value="GST_N_2"/>
    <property type="match status" value="1"/>
</dbReference>
<dbReference type="InterPro" id="IPR036282">
    <property type="entry name" value="Glutathione-S-Trfase_C_sf"/>
</dbReference>
<dbReference type="PROSITE" id="PS50404">
    <property type="entry name" value="GST_NTER"/>
    <property type="match status" value="1"/>
</dbReference>
<dbReference type="InterPro" id="IPR010987">
    <property type="entry name" value="Glutathione-S-Trfase_C-like"/>
</dbReference>
<feature type="domain" description="GST C-terminal" evidence="2">
    <location>
        <begin position="98"/>
        <end position="220"/>
    </location>
</feature>
<dbReference type="CDD" id="cd03057">
    <property type="entry name" value="GST_N_Beta"/>
    <property type="match status" value="1"/>
</dbReference>
<gene>
    <name evidence="3" type="ORF">F0185_24825</name>
</gene>
<dbReference type="PANTHER" id="PTHR44051">
    <property type="entry name" value="GLUTATHIONE S-TRANSFERASE-RELATED"/>
    <property type="match status" value="1"/>
</dbReference>
<organism evidence="3 4">
    <name type="scientific">Massilia rubra</name>
    <dbReference type="NCBI Taxonomy" id="2607910"/>
    <lineage>
        <taxon>Bacteria</taxon>
        <taxon>Pseudomonadati</taxon>
        <taxon>Pseudomonadota</taxon>
        <taxon>Betaproteobacteria</taxon>
        <taxon>Burkholderiales</taxon>
        <taxon>Oxalobacteraceae</taxon>
        <taxon>Telluria group</taxon>
        <taxon>Massilia</taxon>
    </lineage>
</organism>
<comment type="caution">
    <text evidence="3">The sequence shown here is derived from an EMBL/GenBank/DDBJ whole genome shotgun (WGS) entry which is preliminary data.</text>
</comment>
<dbReference type="InterPro" id="IPR036249">
    <property type="entry name" value="Thioredoxin-like_sf"/>
</dbReference>
<evidence type="ECO:0000313" key="3">
    <source>
        <dbReference type="EMBL" id="NHZ36794.1"/>
    </source>
</evidence>
<sequence length="226" mass="25283">MLRANLRGNNVTYLIHGARGSGSGIIEAACAELHVDYAVRDLDVRAGKNHDAAYRRLHPLGKLPALEFPDGEIVTDTVAILLTLEERHPQRALLPPCGSKARTRALRWLLFCATELYPLVEMIDFPERFSDAEACQAMLRKRASAMWNERWLHVESAVAGSPYLMSEGFCVTDVYIAVLSNWDMDPDWRQKNLPRVKALSDAVRNRPALVPVFERHKPGADVPGEA</sequence>
<proteinExistence type="predicted"/>
<dbReference type="InterPro" id="IPR040079">
    <property type="entry name" value="Glutathione_S-Trfase"/>
</dbReference>
<dbReference type="SUPFAM" id="SSF47616">
    <property type="entry name" value="GST C-terminal domain-like"/>
    <property type="match status" value="1"/>
</dbReference>
<dbReference type="Gene3D" id="1.20.1050.10">
    <property type="match status" value="1"/>
</dbReference>
<keyword evidence="4" id="KW-1185">Reference proteome</keyword>
<feature type="domain" description="GST N-terminal" evidence="1">
    <location>
        <begin position="10"/>
        <end position="92"/>
    </location>
</feature>
<name>A0ABX0LPY2_9BURK</name>
<protein>
    <submittedName>
        <fullName evidence="3">Glutathione S-transferase family protein</fullName>
    </submittedName>
</protein>
<dbReference type="SFLD" id="SFLDS00019">
    <property type="entry name" value="Glutathione_Transferase_(cytos"/>
    <property type="match status" value="1"/>
</dbReference>
<dbReference type="PROSITE" id="PS50405">
    <property type="entry name" value="GST_CTER"/>
    <property type="match status" value="1"/>
</dbReference>